<dbReference type="EMBL" id="CP031040">
    <property type="protein sequence ID" value="QDZ22163.1"/>
    <property type="molecule type" value="Genomic_DNA"/>
</dbReference>
<evidence type="ECO:0000313" key="3">
    <source>
        <dbReference type="Proteomes" id="UP000316726"/>
    </source>
</evidence>
<evidence type="ECO:0000313" key="2">
    <source>
        <dbReference type="EMBL" id="QDZ22163.1"/>
    </source>
</evidence>
<dbReference type="PANTHER" id="PTHR33874:SF4">
    <property type="entry name" value="EXPRESSED PROTEIN"/>
    <property type="match status" value="1"/>
</dbReference>
<organism evidence="2 3">
    <name type="scientific">Chloropicon primus</name>
    <dbReference type="NCBI Taxonomy" id="1764295"/>
    <lineage>
        <taxon>Eukaryota</taxon>
        <taxon>Viridiplantae</taxon>
        <taxon>Chlorophyta</taxon>
        <taxon>Chloropicophyceae</taxon>
        <taxon>Chloropicales</taxon>
        <taxon>Chloropicaceae</taxon>
        <taxon>Chloropicon</taxon>
    </lineage>
</organism>
<feature type="region of interest" description="Disordered" evidence="1">
    <location>
        <begin position="85"/>
        <end position="114"/>
    </location>
</feature>
<reference evidence="2 3" key="1">
    <citation type="submission" date="2018-07" db="EMBL/GenBank/DDBJ databases">
        <title>The complete nuclear genome of the prasinophyte Chloropicon primus (CCMP1205).</title>
        <authorList>
            <person name="Pombert J.-F."/>
            <person name="Otis C."/>
            <person name="Turmel M."/>
            <person name="Lemieux C."/>
        </authorList>
    </citation>
    <scope>NUCLEOTIDE SEQUENCE [LARGE SCALE GENOMIC DNA]</scope>
    <source>
        <strain evidence="2 3">CCMP1205</strain>
    </source>
</reference>
<feature type="compositionally biased region" description="Basic and acidic residues" evidence="1">
    <location>
        <begin position="85"/>
        <end position="107"/>
    </location>
</feature>
<keyword evidence="3" id="KW-1185">Reference proteome</keyword>
<proteinExistence type="predicted"/>
<name>A0A5B8MNR4_9CHLO</name>
<protein>
    <submittedName>
        <fullName evidence="2">Uncharacterized protein</fullName>
    </submittedName>
</protein>
<accession>A0A5B8MNR4</accession>
<dbReference type="AlphaFoldDB" id="A0A5B8MNR4"/>
<sequence>MRVELAQLERAYAYTSPLLEKAGDSARNSFDWVKRALGTVTGTQKVYELLQQRVEDESFVTCLEKASEATLVGAKSPGLKQMEKEVLEEHKRHESAEEGEEGTRRTGSEQAEGLSEGWEIIEKEEVIDAMASFIAAYIQAHPQASKLKPQELQKALGIAFKELRKSKVLVLWQWGSAIWRIGAMSYGAFTMYTNPWLVRTVLQAVWCCSRLAIGATATAVGLL</sequence>
<dbReference type="PANTHER" id="PTHR33874">
    <property type="entry name" value="RING FINGER PROTEIN"/>
    <property type="match status" value="1"/>
</dbReference>
<dbReference type="Proteomes" id="UP000316726">
    <property type="component" value="Chromosome 7"/>
</dbReference>
<dbReference type="OrthoDB" id="2014733at2759"/>
<evidence type="ECO:0000256" key="1">
    <source>
        <dbReference type="SAM" id="MobiDB-lite"/>
    </source>
</evidence>
<gene>
    <name evidence="2" type="ORF">A3770_07p46810</name>
</gene>